<accession>A0A383EYL0</accession>
<dbReference type="Pfam" id="PF00202">
    <property type="entry name" value="Aminotran_3"/>
    <property type="match status" value="1"/>
</dbReference>
<evidence type="ECO:0000256" key="2">
    <source>
        <dbReference type="ARBA" id="ARBA00022898"/>
    </source>
</evidence>
<protein>
    <recommendedName>
        <fullName evidence="4">Aminotransferase class III-fold pyridoxal phosphate-dependent enzyme</fullName>
    </recommendedName>
</protein>
<gene>
    <name evidence="3" type="ORF">METZ01_LOCUS514886</name>
</gene>
<evidence type="ECO:0000313" key="3">
    <source>
        <dbReference type="EMBL" id="SVE62032.1"/>
    </source>
</evidence>
<evidence type="ECO:0008006" key="4">
    <source>
        <dbReference type="Google" id="ProtNLM"/>
    </source>
</evidence>
<dbReference type="Gene3D" id="3.40.640.10">
    <property type="entry name" value="Type I PLP-dependent aspartate aminotransferase-like (Major domain)"/>
    <property type="match status" value="1"/>
</dbReference>
<dbReference type="InterPro" id="IPR005814">
    <property type="entry name" value="Aminotrans_3"/>
</dbReference>
<proteinExistence type="predicted"/>
<reference evidence="3" key="1">
    <citation type="submission" date="2018-05" db="EMBL/GenBank/DDBJ databases">
        <authorList>
            <person name="Lanie J.A."/>
            <person name="Ng W.-L."/>
            <person name="Kazmierczak K.M."/>
            <person name="Andrzejewski T.M."/>
            <person name="Davidsen T.M."/>
            <person name="Wayne K.J."/>
            <person name="Tettelin H."/>
            <person name="Glass J.I."/>
            <person name="Rusch D."/>
            <person name="Podicherti R."/>
            <person name="Tsui H.-C.T."/>
            <person name="Winkler M.E."/>
        </authorList>
    </citation>
    <scope>NUCLEOTIDE SEQUENCE</scope>
</reference>
<feature type="non-terminal residue" evidence="3">
    <location>
        <position position="112"/>
    </location>
</feature>
<evidence type="ECO:0000256" key="1">
    <source>
        <dbReference type="ARBA" id="ARBA00001933"/>
    </source>
</evidence>
<dbReference type="InterPro" id="IPR015421">
    <property type="entry name" value="PyrdxlP-dep_Trfase_major"/>
</dbReference>
<dbReference type="GO" id="GO:0008483">
    <property type="term" value="F:transaminase activity"/>
    <property type="evidence" value="ECO:0007669"/>
    <property type="project" value="InterPro"/>
</dbReference>
<dbReference type="Gene3D" id="3.90.1150.10">
    <property type="entry name" value="Aspartate Aminotransferase, domain 1"/>
    <property type="match status" value="1"/>
</dbReference>
<name>A0A383EYL0_9ZZZZ</name>
<dbReference type="EMBL" id="UINC01230066">
    <property type="protein sequence ID" value="SVE62032.1"/>
    <property type="molecule type" value="Genomic_DNA"/>
</dbReference>
<dbReference type="SUPFAM" id="SSF53383">
    <property type="entry name" value="PLP-dependent transferases"/>
    <property type="match status" value="1"/>
</dbReference>
<dbReference type="PANTHER" id="PTHR43713">
    <property type="entry name" value="GLUTAMATE-1-SEMIALDEHYDE 2,1-AMINOMUTASE"/>
    <property type="match status" value="1"/>
</dbReference>
<keyword evidence="2" id="KW-0663">Pyridoxal phosphate</keyword>
<dbReference type="AlphaFoldDB" id="A0A383EYL0"/>
<comment type="cofactor">
    <cofactor evidence="1">
        <name>pyridoxal 5'-phosphate</name>
        <dbReference type="ChEBI" id="CHEBI:597326"/>
    </cofactor>
</comment>
<organism evidence="3">
    <name type="scientific">marine metagenome</name>
    <dbReference type="NCBI Taxonomy" id="408172"/>
    <lineage>
        <taxon>unclassified sequences</taxon>
        <taxon>metagenomes</taxon>
        <taxon>ecological metagenomes</taxon>
    </lineage>
</organism>
<dbReference type="PANTHER" id="PTHR43713:SF3">
    <property type="entry name" value="GLUTAMATE-1-SEMIALDEHYDE 2,1-AMINOMUTASE 1, CHLOROPLASTIC-RELATED"/>
    <property type="match status" value="1"/>
</dbReference>
<dbReference type="InterPro" id="IPR015422">
    <property type="entry name" value="PyrdxlP-dep_Trfase_small"/>
</dbReference>
<sequence>MNIESIYRTANPKSLAEFERTRKSMPGVAKGAYYVKPFPLTMARGDGCFLEDIDGHRYVDFAGHHTAQILGHGHPMVMQAVQKQLAAGIATAAPMGVEADLAEEICRRVDSV</sequence>
<dbReference type="InterPro" id="IPR015424">
    <property type="entry name" value="PyrdxlP-dep_Trfase"/>
</dbReference>
<dbReference type="GO" id="GO:0030170">
    <property type="term" value="F:pyridoxal phosphate binding"/>
    <property type="evidence" value="ECO:0007669"/>
    <property type="project" value="InterPro"/>
</dbReference>